<evidence type="ECO:0000313" key="2">
    <source>
        <dbReference type="EMBL" id="NML47003.1"/>
    </source>
</evidence>
<reference evidence="2 3" key="1">
    <citation type="submission" date="2020-04" db="EMBL/GenBank/DDBJ databases">
        <title>Ramlibacter sp. G-1-2-2 isolated from soil.</title>
        <authorList>
            <person name="Dahal R.H."/>
        </authorList>
    </citation>
    <scope>NUCLEOTIDE SEQUENCE [LARGE SCALE GENOMIC DNA]</scope>
    <source>
        <strain evidence="2 3">G-1-2-2</strain>
    </source>
</reference>
<evidence type="ECO:0000313" key="3">
    <source>
        <dbReference type="Proteomes" id="UP000541185"/>
    </source>
</evidence>
<dbReference type="AlphaFoldDB" id="A0A848HEP3"/>
<protein>
    <recommendedName>
        <fullName evidence="4">DUF4148 domain-containing protein</fullName>
    </recommendedName>
</protein>
<dbReference type="EMBL" id="JABBFX010000003">
    <property type="protein sequence ID" value="NML47003.1"/>
    <property type="molecule type" value="Genomic_DNA"/>
</dbReference>
<dbReference type="Proteomes" id="UP000541185">
    <property type="component" value="Unassembled WGS sequence"/>
</dbReference>
<comment type="caution">
    <text evidence="2">The sequence shown here is derived from an EMBL/GenBank/DDBJ whole genome shotgun (WGS) entry which is preliminary data.</text>
</comment>
<proteinExistence type="predicted"/>
<gene>
    <name evidence="2" type="ORF">HHL11_24880</name>
</gene>
<keyword evidence="1" id="KW-0732">Signal</keyword>
<organism evidence="2 3">
    <name type="scientific">Ramlibacter agri</name>
    <dbReference type="NCBI Taxonomy" id="2728837"/>
    <lineage>
        <taxon>Bacteria</taxon>
        <taxon>Pseudomonadati</taxon>
        <taxon>Pseudomonadota</taxon>
        <taxon>Betaproteobacteria</taxon>
        <taxon>Burkholderiales</taxon>
        <taxon>Comamonadaceae</taxon>
        <taxon>Ramlibacter</taxon>
    </lineage>
</organism>
<sequence length="91" mass="9490">MKLSAIALALAVGCAGSAFAASETTVKDPSTGVTLHGPRVDDSYNATPKSQKFSAEVKSALHRVASATRRVVHRADVALHDAVHHNDSGRV</sequence>
<feature type="chain" id="PRO_5032562456" description="DUF4148 domain-containing protein" evidence="1">
    <location>
        <begin position="21"/>
        <end position="91"/>
    </location>
</feature>
<name>A0A848HEP3_9BURK</name>
<dbReference type="RefSeq" id="WP_169421309.1">
    <property type="nucleotide sequence ID" value="NZ_JABBFX010000003.1"/>
</dbReference>
<evidence type="ECO:0008006" key="4">
    <source>
        <dbReference type="Google" id="ProtNLM"/>
    </source>
</evidence>
<keyword evidence="3" id="KW-1185">Reference proteome</keyword>
<evidence type="ECO:0000256" key="1">
    <source>
        <dbReference type="SAM" id="SignalP"/>
    </source>
</evidence>
<accession>A0A848HEP3</accession>
<feature type="signal peptide" evidence="1">
    <location>
        <begin position="1"/>
        <end position="20"/>
    </location>
</feature>